<dbReference type="AlphaFoldDB" id="A0A0F8XC11"/>
<sequence>MKVTARKQTGEIKVIFEDVSQFTVDTNVKTGLIYEIIGENPTGTLLIQAGTLDPKKVKKGIMSGRFIVGD</sequence>
<comment type="caution">
    <text evidence="1">The sequence shown here is derived from an EMBL/GenBank/DDBJ whole genome shotgun (WGS) entry which is preliminary data.</text>
</comment>
<evidence type="ECO:0000313" key="1">
    <source>
        <dbReference type="EMBL" id="KKK58480.1"/>
    </source>
</evidence>
<organism evidence="1">
    <name type="scientific">marine sediment metagenome</name>
    <dbReference type="NCBI Taxonomy" id="412755"/>
    <lineage>
        <taxon>unclassified sequences</taxon>
        <taxon>metagenomes</taxon>
        <taxon>ecological metagenomes</taxon>
    </lineage>
</organism>
<protein>
    <submittedName>
        <fullName evidence="1">Uncharacterized protein</fullName>
    </submittedName>
</protein>
<accession>A0A0F8XC11</accession>
<dbReference type="EMBL" id="LAZR01063960">
    <property type="protein sequence ID" value="KKK58480.1"/>
    <property type="molecule type" value="Genomic_DNA"/>
</dbReference>
<name>A0A0F8XC11_9ZZZZ</name>
<gene>
    <name evidence="1" type="ORF">LCGC14_3044020</name>
</gene>
<reference evidence="1" key="1">
    <citation type="journal article" date="2015" name="Nature">
        <title>Complex archaea that bridge the gap between prokaryotes and eukaryotes.</title>
        <authorList>
            <person name="Spang A."/>
            <person name="Saw J.H."/>
            <person name="Jorgensen S.L."/>
            <person name="Zaremba-Niedzwiedzka K."/>
            <person name="Martijn J."/>
            <person name="Lind A.E."/>
            <person name="van Eijk R."/>
            <person name="Schleper C."/>
            <person name="Guy L."/>
            <person name="Ettema T.J."/>
        </authorList>
    </citation>
    <scope>NUCLEOTIDE SEQUENCE</scope>
</reference>
<proteinExistence type="predicted"/>